<feature type="transmembrane region" description="Helical" evidence="2">
    <location>
        <begin position="334"/>
        <end position="354"/>
    </location>
</feature>
<dbReference type="EMBL" id="NJEU01000059">
    <property type="protein sequence ID" value="PHH82426.1"/>
    <property type="molecule type" value="Genomic_DNA"/>
</dbReference>
<sequence>MHAMHSQANASGMDMNSSHFSEGHNGRAWTTESIQGSQPDVTVKVSQKPARAAAAIRRFSRPFRPADQGTAMAKANGLEMPKQVQYSNESYESLGSALHKDRARNGHANNAKLQYGGQAMQSKHPAFGAMNHNSRDIDSWSLPFPLISLPEAALLQHMRRERGEEDHTDLPSSFAAKARSARSGTASTTSSKSAVSPMTTMSPFSKGSSTQLAQPTKPGPSYRGLYVSTPAAPSVVTSSSRPNSLAILGNSNPPWSRELASVPWQQEPINENPSFLHRVTEWTGIKKQTKDREMPDSFEAFIRAEERRVASERDEIAELRRAHLAYDPHGKQKLMFYLIVIASLLFPPLGLLAICGRFDSSISWCTHGRAHTLTTGQRKWLKRQMLAEAIIFPLLISTLSVYYGMRGPQEM</sequence>
<feature type="compositionally biased region" description="Low complexity" evidence="1">
    <location>
        <begin position="172"/>
        <end position="194"/>
    </location>
</feature>
<evidence type="ECO:0000313" key="3">
    <source>
        <dbReference type="EMBL" id="PHH82426.1"/>
    </source>
</evidence>
<accession>A0A2C5ZQZ6</accession>
<name>A0A2C5ZQZ6_9HYPO</name>
<keyword evidence="2" id="KW-1133">Transmembrane helix</keyword>
<feature type="compositionally biased region" description="Polar residues" evidence="1">
    <location>
        <begin position="1"/>
        <end position="20"/>
    </location>
</feature>
<feature type="compositionally biased region" description="Polar residues" evidence="1">
    <location>
        <begin position="196"/>
        <end position="214"/>
    </location>
</feature>
<feature type="transmembrane region" description="Helical" evidence="2">
    <location>
        <begin position="385"/>
        <end position="405"/>
    </location>
</feature>
<feature type="compositionally biased region" description="Polar residues" evidence="1">
    <location>
        <begin position="28"/>
        <end position="40"/>
    </location>
</feature>
<protein>
    <submittedName>
        <fullName evidence="3">Uncharacterized protein</fullName>
    </submittedName>
</protein>
<dbReference type="OrthoDB" id="5353066at2759"/>
<dbReference type="AlphaFoldDB" id="A0A2C5ZQZ6"/>
<evidence type="ECO:0000313" key="4">
    <source>
        <dbReference type="Proteomes" id="UP000224854"/>
    </source>
</evidence>
<comment type="caution">
    <text evidence="3">The sequence shown here is derived from an EMBL/GenBank/DDBJ whole genome shotgun (WGS) entry which is preliminary data.</text>
</comment>
<gene>
    <name evidence="3" type="ORF">CDD82_6003</name>
</gene>
<evidence type="ECO:0000256" key="1">
    <source>
        <dbReference type="SAM" id="MobiDB-lite"/>
    </source>
</evidence>
<keyword evidence="4" id="KW-1185">Reference proteome</keyword>
<keyword evidence="2" id="KW-0812">Transmembrane</keyword>
<feature type="region of interest" description="Disordered" evidence="1">
    <location>
        <begin position="1"/>
        <end position="40"/>
    </location>
</feature>
<evidence type="ECO:0000256" key="2">
    <source>
        <dbReference type="SAM" id="Phobius"/>
    </source>
</evidence>
<reference evidence="3 4" key="1">
    <citation type="submission" date="2017-06" db="EMBL/GenBank/DDBJ databases">
        <title>Ant-infecting Ophiocordyceps genomes reveal a high diversity of potential behavioral manipulation genes and a possible major role for enterotoxins.</title>
        <authorList>
            <person name="De Bekker C."/>
            <person name="Evans H.C."/>
            <person name="Brachmann A."/>
            <person name="Hughes D.P."/>
        </authorList>
    </citation>
    <scope>NUCLEOTIDE SEQUENCE [LARGE SCALE GENOMIC DNA]</scope>
    <source>
        <strain evidence="3 4">1348a</strain>
    </source>
</reference>
<organism evidence="3 4">
    <name type="scientific">Ophiocordyceps australis</name>
    <dbReference type="NCBI Taxonomy" id="1399860"/>
    <lineage>
        <taxon>Eukaryota</taxon>
        <taxon>Fungi</taxon>
        <taxon>Dikarya</taxon>
        <taxon>Ascomycota</taxon>
        <taxon>Pezizomycotina</taxon>
        <taxon>Sordariomycetes</taxon>
        <taxon>Hypocreomycetidae</taxon>
        <taxon>Hypocreales</taxon>
        <taxon>Ophiocordycipitaceae</taxon>
        <taxon>Ophiocordyceps</taxon>
    </lineage>
</organism>
<keyword evidence="2" id="KW-0472">Membrane</keyword>
<feature type="region of interest" description="Disordered" evidence="1">
    <location>
        <begin position="160"/>
        <end position="225"/>
    </location>
</feature>
<proteinExistence type="predicted"/>
<dbReference type="Proteomes" id="UP000224854">
    <property type="component" value="Unassembled WGS sequence"/>
</dbReference>